<dbReference type="InterPro" id="IPR009030">
    <property type="entry name" value="Growth_fac_rcpt_cys_sf"/>
</dbReference>
<sequence>MFIFFFNLATFILKKNHDYILSTKNHGQRLVKATALTSVSIQGTVQAGEEVTAILKPDDANNDDSGITYSWEIYSEEQPGASSSEEQPEDGWKVICTTKICKIPDDTPVGSKIRVKASGNGSKYTGDVTSEELLIETGSQDESSSEPIVEVSSSEEQGEASSSFEPPAEVTTSEEAIKPDACINNSNLHCNACDQSNPYICVSCKTGYIFNDKKVCIPLSDIKDCKDIPFCLSCADDISKCAECETGYHVSGGICELNDNNCSNVVTNCKHCENNPKFCNQCEDNYGLSNGVCTLCPTGLFVDNKSPCKPDCSIIPNCAICERYKGMIVCTYCNENYTVNEDGSSCVSVKDLPLDYCKNSYKDNGCVECNSENPTRCKTCNTGWTFLEDGFCTCHDGYVNNGRCYNETETACPAEITNCKYCLNEKCVECNSKYMLNNGQCTLIECNIEHCSECSTDDNNQVICAICERDYIRSVDKKRCVIEEFINCSSIPGCTKCSNVTNKCVECDTSNGYEKEPIKDYDDDVFCSCDQYHELYEGKCFLPILPLEPDPEPPRIEINSSMYEFNQEEGLVQITGSSENKTAIYEMQVSSEFKNIVVPDNITDITFNVRGDRTEDKPLIINSTESTEVTLKFIGDSAVKIPQDSSNIDIKGNGKIILMPFTEEGSSETPQQMTINKVVPTQGDEIEFDPRVDNLILNEIQTFGESKLIGSTDPEKKVTCKNLLIESGGSFTTDNIIFEKVKIGLKSALHLTSNNTKFAEGSNIYLFYNRTLTERHFPLTINRAYPDFSKSNVLVYQYEANKKLPVDLESEQLLVAQFVNDEQKKEDTYQQCLDLKSRFQRKNGFGDPDCVNSTKDNGEVDLIAHRVAEDKDSGSKLSGGAIAGIVIACVVVVAAIIALLVYFLVIKKRNQSTTSTQGDSSIAI</sequence>
<evidence type="ECO:0000256" key="1">
    <source>
        <dbReference type="SAM" id="MobiDB-lite"/>
    </source>
</evidence>
<feature type="compositionally biased region" description="Low complexity" evidence="1">
    <location>
        <begin position="145"/>
        <end position="165"/>
    </location>
</feature>
<comment type="caution">
    <text evidence="4">The sequence shown here is derived from an EMBL/GenBank/DDBJ whole genome shotgun (WGS) entry which is preliminary data.</text>
</comment>
<reference evidence="4 5" key="1">
    <citation type="submission" date="2024-04" db="EMBL/GenBank/DDBJ databases">
        <title>Tritrichomonas musculus Genome.</title>
        <authorList>
            <person name="Alves-Ferreira E."/>
            <person name="Grigg M."/>
            <person name="Lorenzi H."/>
            <person name="Galac M."/>
        </authorList>
    </citation>
    <scope>NUCLEOTIDE SEQUENCE [LARGE SCALE GENOMIC DNA]</scope>
    <source>
        <strain evidence="4 5">EAF2021</strain>
    </source>
</reference>
<feature type="domain" description="EGF-like" evidence="3">
    <location>
        <begin position="445"/>
        <end position="481"/>
    </location>
</feature>
<protein>
    <recommendedName>
        <fullName evidence="3">EGF-like domain-containing protein</fullName>
    </recommendedName>
</protein>
<keyword evidence="2" id="KW-1133">Transmembrane helix</keyword>
<dbReference type="PANTHER" id="PTHR23275">
    <property type="entry name" value="CABRIOLET.-RELATED"/>
    <property type="match status" value="1"/>
</dbReference>
<keyword evidence="2" id="KW-0812">Transmembrane</keyword>
<keyword evidence="5" id="KW-1185">Reference proteome</keyword>
<dbReference type="Proteomes" id="UP001470230">
    <property type="component" value="Unassembled WGS sequence"/>
</dbReference>
<gene>
    <name evidence="4" type="ORF">M9Y10_043287</name>
</gene>
<feature type="domain" description="EGF-like" evidence="3">
    <location>
        <begin position="261"/>
        <end position="294"/>
    </location>
</feature>
<evidence type="ECO:0000259" key="3">
    <source>
        <dbReference type="SMART" id="SM00181"/>
    </source>
</evidence>
<accession>A0ABR2K0E3</accession>
<feature type="domain" description="EGF-like" evidence="3">
    <location>
        <begin position="224"/>
        <end position="256"/>
    </location>
</feature>
<feature type="domain" description="EGF-like" evidence="3">
    <location>
        <begin position="311"/>
        <end position="347"/>
    </location>
</feature>
<dbReference type="InterPro" id="IPR052798">
    <property type="entry name" value="Giardia_VSA"/>
</dbReference>
<organism evidence="4 5">
    <name type="scientific">Tritrichomonas musculus</name>
    <dbReference type="NCBI Taxonomy" id="1915356"/>
    <lineage>
        <taxon>Eukaryota</taxon>
        <taxon>Metamonada</taxon>
        <taxon>Parabasalia</taxon>
        <taxon>Tritrichomonadida</taxon>
        <taxon>Tritrichomonadidae</taxon>
        <taxon>Tritrichomonas</taxon>
    </lineage>
</organism>
<evidence type="ECO:0000313" key="4">
    <source>
        <dbReference type="EMBL" id="KAK8884181.1"/>
    </source>
</evidence>
<keyword evidence="2" id="KW-0472">Membrane</keyword>
<feature type="region of interest" description="Disordered" evidence="1">
    <location>
        <begin position="137"/>
        <end position="170"/>
    </location>
</feature>
<dbReference type="EMBL" id="JAPFFF010000008">
    <property type="protein sequence ID" value="KAK8884181.1"/>
    <property type="molecule type" value="Genomic_DNA"/>
</dbReference>
<dbReference type="SMART" id="SM00181">
    <property type="entry name" value="EGF"/>
    <property type="match status" value="6"/>
</dbReference>
<proteinExistence type="predicted"/>
<dbReference type="SUPFAM" id="SSF57184">
    <property type="entry name" value="Growth factor receptor domain"/>
    <property type="match status" value="2"/>
</dbReference>
<feature type="transmembrane region" description="Helical" evidence="2">
    <location>
        <begin position="881"/>
        <end position="905"/>
    </location>
</feature>
<feature type="domain" description="EGF-like" evidence="3">
    <location>
        <begin position="181"/>
        <end position="217"/>
    </location>
</feature>
<evidence type="ECO:0000313" key="5">
    <source>
        <dbReference type="Proteomes" id="UP001470230"/>
    </source>
</evidence>
<dbReference type="InterPro" id="IPR000742">
    <property type="entry name" value="EGF"/>
</dbReference>
<feature type="domain" description="EGF-like" evidence="3">
    <location>
        <begin position="368"/>
        <end position="405"/>
    </location>
</feature>
<name>A0ABR2K0E3_9EUKA</name>
<dbReference type="PANTHER" id="PTHR23275:SF100">
    <property type="entry name" value="EGF-LIKE DOMAIN-CONTAINING PROTEIN"/>
    <property type="match status" value="1"/>
</dbReference>
<evidence type="ECO:0000256" key="2">
    <source>
        <dbReference type="SAM" id="Phobius"/>
    </source>
</evidence>